<name>A0A016TLC7_9BILA</name>
<comment type="caution">
    <text evidence="2">The sequence shown here is derived from an EMBL/GenBank/DDBJ whole genome shotgun (WGS) entry which is preliminary data.</text>
</comment>
<dbReference type="Proteomes" id="UP000024635">
    <property type="component" value="Unassembled WGS sequence"/>
</dbReference>
<accession>A0A016TLC7</accession>
<proteinExistence type="predicted"/>
<evidence type="ECO:0000256" key="1">
    <source>
        <dbReference type="SAM" id="MobiDB-lite"/>
    </source>
</evidence>
<evidence type="ECO:0000313" key="2">
    <source>
        <dbReference type="EMBL" id="EYC03452.1"/>
    </source>
</evidence>
<feature type="region of interest" description="Disordered" evidence="1">
    <location>
        <begin position="73"/>
        <end position="113"/>
    </location>
</feature>
<organism evidence="2 3">
    <name type="scientific">Ancylostoma ceylanicum</name>
    <dbReference type="NCBI Taxonomy" id="53326"/>
    <lineage>
        <taxon>Eukaryota</taxon>
        <taxon>Metazoa</taxon>
        <taxon>Ecdysozoa</taxon>
        <taxon>Nematoda</taxon>
        <taxon>Chromadorea</taxon>
        <taxon>Rhabditida</taxon>
        <taxon>Rhabditina</taxon>
        <taxon>Rhabditomorpha</taxon>
        <taxon>Strongyloidea</taxon>
        <taxon>Ancylostomatidae</taxon>
        <taxon>Ancylostomatinae</taxon>
        <taxon>Ancylostoma</taxon>
    </lineage>
</organism>
<dbReference type="AlphaFoldDB" id="A0A016TLC7"/>
<dbReference type="EMBL" id="JARK01001430">
    <property type="protein sequence ID" value="EYC03452.1"/>
    <property type="molecule type" value="Genomic_DNA"/>
</dbReference>
<protein>
    <submittedName>
        <fullName evidence="2">Uncharacterized protein</fullName>
    </submittedName>
</protein>
<sequence length="289" mass="31631">MGETVTVDDAVYSVEIVVNCFERLKSERVTVGVHQYVAKALQSFYTYIEANIDASELWSLNDTYHHVRVSLSATRRRSSAGREEGPAEADSGDYSEEHAMDVEGGDTSGNEEPQDLKCMKRLDLMPEKINAHVGLAAVVPHERQIGNGIDEGTSFVEGSVEEPIASTSQGTGAVTPAPTAEITADDRYAEPIASTSQGTGAVTPAPEEEIMADDRYLDGPLSDVAKLLSEMNQRPCVNCATRLLNEYSGKALPFDEVDNMVRGQSDEVWTFVDSYLVEFSRECCTWDLM</sequence>
<keyword evidence="3" id="KW-1185">Reference proteome</keyword>
<reference evidence="3" key="1">
    <citation type="journal article" date="2015" name="Nat. Genet.">
        <title>The genome and transcriptome of the zoonotic hookworm Ancylostoma ceylanicum identify infection-specific gene families.</title>
        <authorList>
            <person name="Schwarz E.M."/>
            <person name="Hu Y."/>
            <person name="Antoshechkin I."/>
            <person name="Miller M.M."/>
            <person name="Sternberg P.W."/>
            <person name="Aroian R.V."/>
        </authorList>
    </citation>
    <scope>NUCLEOTIDE SEQUENCE</scope>
    <source>
        <strain evidence="3">HY135</strain>
    </source>
</reference>
<gene>
    <name evidence="2" type="primary">Acey_s0094.g2765</name>
    <name evidence="2" type="ORF">Y032_0094g2765</name>
</gene>
<evidence type="ECO:0000313" key="3">
    <source>
        <dbReference type="Proteomes" id="UP000024635"/>
    </source>
</evidence>